<keyword evidence="3" id="KW-1185">Reference proteome</keyword>
<evidence type="ECO:0000313" key="2">
    <source>
        <dbReference type="EMBL" id="MBM7054283.1"/>
    </source>
</evidence>
<accession>A0ABS2HV92</accession>
<reference evidence="2 3" key="1">
    <citation type="submission" date="2021-02" db="EMBL/GenBank/DDBJ databases">
        <title>Genome Streptomyces sp. RHZ10.</title>
        <authorList>
            <person name="Besaury L."/>
        </authorList>
    </citation>
    <scope>NUCLEOTIDE SEQUENCE [LARGE SCALE GENOMIC DNA]</scope>
    <source>
        <strain evidence="2 3">RHZ10</strain>
    </source>
</reference>
<proteinExistence type="predicted"/>
<gene>
    <name evidence="2" type="ORF">JS521_10505</name>
</gene>
<comment type="caution">
    <text evidence="2">The sequence shown here is derived from an EMBL/GenBank/DDBJ whole genome shotgun (WGS) entry which is preliminary data.</text>
</comment>
<sequence>MSTAVAQRTAVAVPGPRSGWKRTVLGPVPGSGQVDATSSGDPLRLGPRMRLRLLAAIQALLADPSIAGQPDVARLAAVVLYAKSRAPKGKKNDNQTSIWVAELGRWMGVGESTVNRRALVPLRASDGLHTKVKKNEKGHPTGLDCLVMPLWNARKSGGAAHPLALSQAELATLLHLIEALFGPGWTPEDKEPTPPGLLAGRTGKGAPTDRLGLLLMVLNTRASGWLQLCGGSVKVKEGRGAATLARLLGCSPSGARKVLDRLTEAGVVARQRKATSTRMNGRARVLLLPVARAHGRTLASVEAVSGSDAVFSVRPDGAVGDQAPAGAAGALGTTEIGAAESPTDAEVQERPGSAELHADHAQVVTPVVTPQLDCSFSGEGRGGSGDLPDRACEREDQAVDGDAAARLTLVDGEGGPLRGEQPKKSPVVEGGKGSRGLVAGGSVRVLEGEGQGRQQQGRVALPSLDLRAVLAPVKLVWARLEGRGVRCLVEAKVRAELARVVGFAGPADAPQILADRLARRLENQMRLGGPITDPVGWLIGRGLPQIRLCAELRCDEGALLDSGRDCPRCEDRQADSRATRRSVAAAVDAAMPGASETERRAATDRQLHETVTARAWAKASEWEHYRARKAEAKAARAEVAATQSADEVPASSVAPVVLPAPRPAAAIPAPVVEPEFADVDEDQELVLEDLSPDEVRDWRVRAMKDHQVVFDHMDRYGEPSARRLFSNQLVDQAQHHDRLGHLNLGYSWGQS</sequence>
<dbReference type="RefSeq" id="WP_205082452.1">
    <property type="nucleotide sequence ID" value="NZ_JAFEUF010000037.1"/>
</dbReference>
<feature type="region of interest" description="Disordered" evidence="1">
    <location>
        <begin position="1"/>
        <end position="41"/>
    </location>
</feature>
<evidence type="ECO:0008006" key="4">
    <source>
        <dbReference type="Google" id="ProtNLM"/>
    </source>
</evidence>
<feature type="region of interest" description="Disordered" evidence="1">
    <location>
        <begin position="411"/>
        <end position="433"/>
    </location>
</feature>
<dbReference type="EMBL" id="JAFEUF010000037">
    <property type="protein sequence ID" value="MBM7054283.1"/>
    <property type="molecule type" value="Genomic_DNA"/>
</dbReference>
<name>A0ABS2HV92_9ACTN</name>
<dbReference type="Proteomes" id="UP000712045">
    <property type="component" value="Unassembled WGS sequence"/>
</dbReference>
<evidence type="ECO:0000313" key="3">
    <source>
        <dbReference type="Proteomes" id="UP000712045"/>
    </source>
</evidence>
<protein>
    <recommendedName>
        <fullName evidence="4">Helix-turn-helix domain-containing protein</fullName>
    </recommendedName>
</protein>
<organism evidence="2 3">
    <name type="scientific">Streptomyces durocortorensis</name>
    <dbReference type="NCBI Taxonomy" id="2811104"/>
    <lineage>
        <taxon>Bacteria</taxon>
        <taxon>Bacillati</taxon>
        <taxon>Actinomycetota</taxon>
        <taxon>Actinomycetes</taxon>
        <taxon>Kitasatosporales</taxon>
        <taxon>Streptomycetaceae</taxon>
        <taxon>Streptomyces</taxon>
    </lineage>
</organism>
<evidence type="ECO:0000256" key="1">
    <source>
        <dbReference type="SAM" id="MobiDB-lite"/>
    </source>
</evidence>